<evidence type="ECO:0000313" key="3">
    <source>
        <dbReference type="Proteomes" id="UP000008281"/>
    </source>
</evidence>
<dbReference type="PANTHER" id="PTHR22744">
    <property type="entry name" value="HELIX LOOP HELIX PROTEIN 21-RELATED"/>
    <property type="match status" value="1"/>
</dbReference>
<keyword evidence="3" id="KW-1185">Reference proteome</keyword>
<reference evidence="2" key="1">
    <citation type="submission" date="2007-07" db="EMBL/GenBank/DDBJ databases">
        <title>PCAP assembly of the Caenorhabditis remanei genome.</title>
        <authorList>
            <consortium name="The Caenorhabditis remanei Sequencing Consortium"/>
            <person name="Wilson R.K."/>
        </authorList>
    </citation>
    <scope>NUCLEOTIDE SEQUENCE [LARGE SCALE GENOMIC DNA]</scope>
    <source>
        <strain evidence="2">PB4641</strain>
    </source>
</reference>
<dbReference type="SUPFAM" id="SSF54695">
    <property type="entry name" value="POZ domain"/>
    <property type="match status" value="2"/>
</dbReference>
<protein>
    <recommendedName>
        <fullName evidence="1">BTB domain-containing protein</fullName>
    </recommendedName>
</protein>
<sequence length="376" mass="43745">MSATPAMSIYESTFAQSDKTDAVLVVEPKEENDDDSDEDYLAPELYEPSIKVMRWSSYGRAQQPAVAPRTSRVQPTKLYVNKALLSYHSDYFKEVFDANPKNNEVKIEEVTYKELATLLSLIQDNPIKFEQKDAEKLIILADRFQLPAAKRHVELFLIASSLYYSAKIQIANNYDLDELLKAALLEITHINHIPDENTLKNYSEETNLKIFNRCLELLLSYHSAHFNSLFNSDFKEKKMREIPINDVDLHEFATLLSLVQKNPMVPTGIFLRKSQIKKPLISENNVENLLKLADRFLIPSVKRHLELFLISTKKDRLEKILIAEKYQLEDLMEREIEKYQRPKDFKNIEESRNFSQISNATKIKLLYRLSAVKHNR</sequence>
<name>E3MTA1_CAERE</name>
<dbReference type="Gene3D" id="3.30.710.10">
    <property type="entry name" value="Potassium Channel Kv1.1, Chain A"/>
    <property type="match status" value="2"/>
</dbReference>
<dbReference type="Proteomes" id="UP000008281">
    <property type="component" value="Unassembled WGS sequence"/>
</dbReference>
<dbReference type="OrthoDB" id="5847610at2759"/>
<dbReference type="InterPro" id="IPR000210">
    <property type="entry name" value="BTB/POZ_dom"/>
</dbReference>
<evidence type="ECO:0000259" key="1">
    <source>
        <dbReference type="PROSITE" id="PS50097"/>
    </source>
</evidence>
<dbReference type="PANTHER" id="PTHR22744:SF14">
    <property type="entry name" value="BTB DOMAIN-CONTAINING PROTEIN-RELATED"/>
    <property type="match status" value="1"/>
</dbReference>
<dbReference type="AlphaFoldDB" id="E3MTA1"/>
<gene>
    <name evidence="2" type="ORF">CRE_19780</name>
</gene>
<feature type="domain" description="BTB" evidence="1">
    <location>
        <begin position="216"/>
        <end position="268"/>
    </location>
</feature>
<dbReference type="EMBL" id="DS268476">
    <property type="protein sequence ID" value="EFP08806.1"/>
    <property type="molecule type" value="Genomic_DNA"/>
</dbReference>
<dbReference type="SMART" id="SM00225">
    <property type="entry name" value="BTB"/>
    <property type="match status" value="2"/>
</dbReference>
<proteinExistence type="predicted"/>
<feature type="domain" description="BTB" evidence="1">
    <location>
        <begin position="73"/>
        <end position="131"/>
    </location>
</feature>
<dbReference type="InParanoid" id="E3MTA1"/>
<evidence type="ECO:0000313" key="2">
    <source>
        <dbReference type="EMBL" id="EFP08806.1"/>
    </source>
</evidence>
<organism evidence="3">
    <name type="scientific">Caenorhabditis remanei</name>
    <name type="common">Caenorhabditis vulgaris</name>
    <dbReference type="NCBI Taxonomy" id="31234"/>
    <lineage>
        <taxon>Eukaryota</taxon>
        <taxon>Metazoa</taxon>
        <taxon>Ecdysozoa</taxon>
        <taxon>Nematoda</taxon>
        <taxon>Chromadorea</taxon>
        <taxon>Rhabditida</taxon>
        <taxon>Rhabditina</taxon>
        <taxon>Rhabditomorpha</taxon>
        <taxon>Rhabditoidea</taxon>
        <taxon>Rhabditidae</taxon>
        <taxon>Peloderinae</taxon>
        <taxon>Caenorhabditis</taxon>
    </lineage>
</organism>
<accession>E3MTA1</accession>
<dbReference type="HOGENOM" id="CLU_036654_0_0_1"/>
<dbReference type="Pfam" id="PF00651">
    <property type="entry name" value="BTB"/>
    <property type="match status" value="2"/>
</dbReference>
<dbReference type="PROSITE" id="PS50097">
    <property type="entry name" value="BTB"/>
    <property type="match status" value="2"/>
</dbReference>
<dbReference type="CDD" id="cd18186">
    <property type="entry name" value="BTB_POZ_ZBTB_KLHL-like"/>
    <property type="match status" value="2"/>
</dbReference>
<dbReference type="InterPro" id="IPR011333">
    <property type="entry name" value="SKP1/BTB/POZ_sf"/>
</dbReference>